<reference evidence="3 4" key="1">
    <citation type="submission" date="2014-03" db="EMBL/GenBank/DDBJ databases">
        <title>Genomics of Bifidobacteria.</title>
        <authorList>
            <person name="Ventura M."/>
            <person name="Milani C."/>
            <person name="Lugli G.A."/>
        </authorList>
    </citation>
    <scope>NUCLEOTIDE SEQUENCE [LARGE SCALE GENOMIC DNA]</scope>
    <source>
        <strain evidence="3 4">LMG 10736</strain>
    </source>
</reference>
<keyword evidence="1" id="KW-1133">Transmembrane helix</keyword>
<comment type="caution">
    <text evidence="3">The sequence shown here is derived from an EMBL/GenBank/DDBJ whole genome shotgun (WGS) entry which is preliminary data.</text>
</comment>
<keyword evidence="1" id="KW-0472">Membrane</keyword>
<dbReference type="Gene3D" id="2.60.40.740">
    <property type="match status" value="1"/>
</dbReference>
<proteinExistence type="predicted"/>
<dbReference type="GeneID" id="303204866"/>
<organism evidence="3 4">
    <name type="scientific">Bifidobacterium boum</name>
    <dbReference type="NCBI Taxonomy" id="78343"/>
    <lineage>
        <taxon>Bacteria</taxon>
        <taxon>Bacillati</taxon>
        <taxon>Actinomycetota</taxon>
        <taxon>Actinomycetes</taxon>
        <taxon>Bifidobacteriales</taxon>
        <taxon>Bifidobacteriaceae</taxon>
        <taxon>Bifidobacterium</taxon>
    </lineage>
</organism>
<dbReference type="NCBIfam" id="TIGR04226">
    <property type="entry name" value="RrgB_K2N_iso_D2"/>
    <property type="match status" value="1"/>
</dbReference>
<evidence type="ECO:0000259" key="2">
    <source>
        <dbReference type="Pfam" id="PF17802"/>
    </source>
</evidence>
<feature type="domain" description="SpaA-like prealbumin fold" evidence="2">
    <location>
        <begin position="392"/>
        <end position="480"/>
    </location>
</feature>
<name>A0A086ZQG4_9BIFI</name>
<dbReference type="Pfam" id="PF17802">
    <property type="entry name" value="SpaA"/>
    <property type="match status" value="1"/>
</dbReference>
<keyword evidence="1" id="KW-0812">Transmembrane</keyword>
<gene>
    <name evidence="3" type="ORF">BBOU_0225</name>
</gene>
<accession>A0A086ZQG4</accession>
<dbReference type="InterPro" id="IPR013783">
    <property type="entry name" value="Ig-like_fold"/>
</dbReference>
<protein>
    <submittedName>
        <fullName evidence="3">Fimbrial subunit FimA</fullName>
    </submittedName>
</protein>
<dbReference type="OrthoDB" id="3240140at2"/>
<dbReference type="Proteomes" id="UP000029093">
    <property type="component" value="Unassembled WGS sequence"/>
</dbReference>
<dbReference type="InterPro" id="IPR026466">
    <property type="entry name" value="Fim_isopep_form_D2_dom"/>
</dbReference>
<evidence type="ECO:0000313" key="3">
    <source>
        <dbReference type="EMBL" id="KFI48764.1"/>
    </source>
</evidence>
<feature type="transmembrane region" description="Helical" evidence="1">
    <location>
        <begin position="518"/>
        <end position="542"/>
    </location>
</feature>
<evidence type="ECO:0000313" key="4">
    <source>
        <dbReference type="Proteomes" id="UP000029093"/>
    </source>
</evidence>
<sequence length="549" mass="56778">MTSLASILRQAWGKAASRTSHPASQQGGASPVRSLAAAGTALLGIIGLGAAALAPNPAIAAETGKSIIIQAGDRGDIIGHTFAVAPIAMFNGDDSAELTTVPAADTEVRTAIKKALGQEAPANTDPLMWAQAVSGNPIDQSTAFPWSATASSRLFADALAGYVKDHGIQHTATQNPLTITGLQGGLYAIVDVTAGDAIPESVRSLTMLVGTEHSIFHTNGSVIVKNDAYDDPPGKTVTGDQNGTVRVGDELTYHITGMVPSTTGKPADFSYVFEDYASAGLSINTAKTNITVTYGDGGSKVLPAASYTVSPADTTVTGQGVEDGSPATFTVTINRDVLASMQDDAGTSFNVVYKATVNEQAAASQIASNCAQVTVGGVASGKSTPVDVHTNTFEFNKYFADESTVTGAQFTLYDANNEQPIQYADKDYTVGVDTNGMVTFAGLENGTYTVRETRVADGAAQVTGAFNVTLTYDKEHNKTQVTFSDTGLDPYDLVTADANGTIRVRNVKSLTELPLTGAAGSFAIAGAAIGLMALAGIVLAIVRRMERRA</sequence>
<evidence type="ECO:0000256" key="1">
    <source>
        <dbReference type="SAM" id="Phobius"/>
    </source>
</evidence>
<dbReference type="RefSeq" id="WP_026503355.1">
    <property type="nucleotide sequence ID" value="NZ_JGYQ01000006.1"/>
</dbReference>
<keyword evidence="4" id="KW-1185">Reference proteome</keyword>
<dbReference type="GO" id="GO:0005975">
    <property type="term" value="P:carbohydrate metabolic process"/>
    <property type="evidence" value="ECO:0007669"/>
    <property type="project" value="UniProtKB-ARBA"/>
</dbReference>
<dbReference type="EMBL" id="JGYQ01000006">
    <property type="protein sequence ID" value="KFI48764.1"/>
    <property type="molecule type" value="Genomic_DNA"/>
</dbReference>
<dbReference type="InterPro" id="IPR041033">
    <property type="entry name" value="SpaA_PFL_dom_1"/>
</dbReference>
<dbReference type="Gene3D" id="2.60.40.10">
    <property type="entry name" value="Immunoglobulins"/>
    <property type="match status" value="1"/>
</dbReference>
<dbReference type="AlphaFoldDB" id="A0A086ZQG4"/>